<sequence length="257" mass="28399">VFVIDLCCAYACTNIYLCRSDIETLCYASISAYCASQCYSIVSQSCPGSHLSLPSDIVRKNPLIPLPGSAALHYEVGYIRNGERIYIFVQYSESSTDSAQTLLENLQTRWPTLPVMRASCFEHSPFMYFFSTTTAIITICTICCAIISWHTLTTLKHASTLSHTFKKFNSSMTKALIIQAISPLALILVPSIFTFIAPMVNVGGPIPFSLCCLSLTLHALVHSIIVISVTPIYRKRVLGLFKTKNRTVSISEGTLMK</sequence>
<dbReference type="AlphaFoldDB" id="A0A2A6CPT0"/>
<keyword evidence="2" id="KW-1185">Reference proteome</keyword>
<name>A0A2A6CPT0_PRIPA</name>
<evidence type="ECO:0000313" key="2">
    <source>
        <dbReference type="Proteomes" id="UP000005239"/>
    </source>
</evidence>
<accession>A0A2A6CPT0</accession>
<dbReference type="Proteomes" id="UP000005239">
    <property type="component" value="Unassembled WGS sequence"/>
</dbReference>
<proteinExistence type="predicted"/>
<reference evidence="2" key="1">
    <citation type="journal article" date="2008" name="Nat. Genet.">
        <title>The Pristionchus pacificus genome provides a unique perspective on nematode lifestyle and parasitism.</title>
        <authorList>
            <person name="Dieterich C."/>
            <person name="Clifton S.W."/>
            <person name="Schuster L.N."/>
            <person name="Chinwalla A."/>
            <person name="Delehaunty K."/>
            <person name="Dinkelacker I."/>
            <person name="Fulton L."/>
            <person name="Fulton R."/>
            <person name="Godfrey J."/>
            <person name="Minx P."/>
            <person name="Mitreva M."/>
            <person name="Roeseler W."/>
            <person name="Tian H."/>
            <person name="Witte H."/>
            <person name="Yang S.P."/>
            <person name="Wilson R.K."/>
            <person name="Sommer R.J."/>
        </authorList>
    </citation>
    <scope>NUCLEOTIDE SEQUENCE [LARGE SCALE GENOMIC DNA]</scope>
    <source>
        <strain evidence="2">PS312</strain>
    </source>
</reference>
<accession>A0A8R1V199</accession>
<gene>
    <name evidence="1" type="primary">WBGene00280155</name>
</gene>
<protein>
    <submittedName>
        <fullName evidence="1">G protein-coupled receptor</fullName>
    </submittedName>
</protein>
<dbReference type="InterPro" id="IPR053220">
    <property type="entry name" value="Nematode_rcpt-like_serp_H"/>
</dbReference>
<dbReference type="InterPro" id="IPR019428">
    <property type="entry name" value="7TM_GPCR_serpentine_rcpt_Str"/>
</dbReference>
<evidence type="ECO:0000313" key="1">
    <source>
        <dbReference type="EnsemblMetazoa" id="PPA41786.1"/>
    </source>
</evidence>
<dbReference type="Pfam" id="PF10326">
    <property type="entry name" value="7TM_GPCR_Str"/>
    <property type="match status" value="1"/>
</dbReference>
<dbReference type="PANTHER" id="PTHR22941:SF26">
    <property type="entry name" value="SERPENTINE RECEPTOR, CLASS H"/>
    <property type="match status" value="1"/>
</dbReference>
<dbReference type="PANTHER" id="PTHR22941">
    <property type="entry name" value="SERPENTINE RECEPTOR"/>
    <property type="match status" value="1"/>
</dbReference>
<reference evidence="1" key="2">
    <citation type="submission" date="2022-06" db="UniProtKB">
        <authorList>
            <consortium name="EnsemblMetazoa"/>
        </authorList>
    </citation>
    <scope>IDENTIFICATION</scope>
    <source>
        <strain evidence="1">PS312</strain>
    </source>
</reference>
<organism evidence="1 2">
    <name type="scientific">Pristionchus pacificus</name>
    <name type="common">Parasitic nematode worm</name>
    <dbReference type="NCBI Taxonomy" id="54126"/>
    <lineage>
        <taxon>Eukaryota</taxon>
        <taxon>Metazoa</taxon>
        <taxon>Ecdysozoa</taxon>
        <taxon>Nematoda</taxon>
        <taxon>Chromadorea</taxon>
        <taxon>Rhabditida</taxon>
        <taxon>Rhabditina</taxon>
        <taxon>Diplogasteromorpha</taxon>
        <taxon>Diplogasteroidea</taxon>
        <taxon>Neodiplogasteridae</taxon>
        <taxon>Pristionchus</taxon>
    </lineage>
</organism>
<dbReference type="EnsemblMetazoa" id="PPA41786.1">
    <property type="protein sequence ID" value="PPA41786.1"/>
    <property type="gene ID" value="WBGene00280155"/>
</dbReference>